<evidence type="ECO:0000256" key="2">
    <source>
        <dbReference type="SAM" id="SignalP"/>
    </source>
</evidence>
<dbReference type="InterPro" id="IPR021109">
    <property type="entry name" value="Peptidase_aspartic_dom_sf"/>
</dbReference>
<protein>
    <recommendedName>
        <fullName evidence="3">Peptidase A2 domain-containing protein</fullName>
    </recommendedName>
</protein>
<dbReference type="PROSITE" id="PS50175">
    <property type="entry name" value="ASP_PROT_RETROV"/>
    <property type="match status" value="1"/>
</dbReference>
<reference evidence="5" key="1">
    <citation type="journal article" date="2020" name="MBio">
        <title>Horizontal gene transfer to a defensive symbiont with a reduced genome amongst a multipartite beetle microbiome.</title>
        <authorList>
            <person name="Waterworth S.C."/>
            <person name="Florez L.V."/>
            <person name="Rees E.R."/>
            <person name="Hertweck C."/>
            <person name="Kaltenpoth M."/>
            <person name="Kwan J.C."/>
        </authorList>
    </citation>
    <scope>NUCLEOTIDE SEQUENCE [LARGE SCALE GENOMIC DNA]</scope>
</reference>
<gene>
    <name evidence="4" type="ORF">GAK31_02523</name>
</gene>
<sequence>MRLLPLLLFPALSAFSVAATPQAARDHVLPMWMQSNHPAVAVQLAERREPLRFVVDSAAGATMVDDRVARRYRLEDAAARTDHAQGASTGGAVLKRLRATTWRLGSLQLQAQGVQADLSRLANGDAPAIDGIIGNDITAGWNTPWDFADGALSPWKPMAGDGFGQGAGCQPNALSERQGGLRNFAFITVQLGATAVDAIAVVDTGAAQTVLNMAAAQALGLRTDGSDPRVRVRSKCTEGLGGQPQPTWLTDLPALAGEGWQHPAMEVRISALSVFKAIGLEQHPALILGADAMRDRQLDISASATRICLRRAAR</sequence>
<dbReference type="GO" id="GO:0006508">
    <property type="term" value="P:proteolysis"/>
    <property type="evidence" value="ECO:0007669"/>
    <property type="project" value="InterPro"/>
</dbReference>
<feature type="signal peptide" evidence="2">
    <location>
        <begin position="1"/>
        <end position="18"/>
    </location>
</feature>
<evidence type="ECO:0000259" key="3">
    <source>
        <dbReference type="PROSITE" id="PS50175"/>
    </source>
</evidence>
<accession>A0A7V8JLM2</accession>
<dbReference type="Proteomes" id="UP000487117">
    <property type="component" value="Unassembled WGS sequence"/>
</dbReference>
<dbReference type="AlphaFoldDB" id="A0A7V8JLM2"/>
<comment type="caution">
    <text evidence="4">The sequence shown here is derived from an EMBL/GenBank/DDBJ whole genome shotgun (WGS) entry which is preliminary data.</text>
</comment>
<dbReference type="Gene3D" id="2.40.70.10">
    <property type="entry name" value="Acid Proteases"/>
    <property type="match status" value="2"/>
</dbReference>
<organism evidence="4 5">
    <name type="scientific">Stenotrophomonas maltophilia</name>
    <name type="common">Pseudomonas maltophilia</name>
    <name type="synonym">Xanthomonas maltophilia</name>
    <dbReference type="NCBI Taxonomy" id="40324"/>
    <lineage>
        <taxon>Bacteria</taxon>
        <taxon>Pseudomonadati</taxon>
        <taxon>Pseudomonadota</taxon>
        <taxon>Gammaproteobacteria</taxon>
        <taxon>Lysobacterales</taxon>
        <taxon>Lysobacteraceae</taxon>
        <taxon>Stenotrophomonas</taxon>
        <taxon>Stenotrophomonas maltophilia group</taxon>
    </lineage>
</organism>
<dbReference type="EMBL" id="WNDS01000003">
    <property type="protein sequence ID" value="KAF1015035.1"/>
    <property type="molecule type" value="Genomic_DNA"/>
</dbReference>
<dbReference type="GO" id="GO:0004190">
    <property type="term" value="F:aspartic-type endopeptidase activity"/>
    <property type="evidence" value="ECO:0007669"/>
    <property type="project" value="InterPro"/>
</dbReference>
<keyword evidence="2" id="KW-0732">Signal</keyword>
<name>A0A7V8JLM2_STEMA</name>
<evidence type="ECO:0000256" key="1">
    <source>
        <dbReference type="ARBA" id="ARBA00022801"/>
    </source>
</evidence>
<proteinExistence type="predicted"/>
<feature type="chain" id="PRO_5031048370" description="Peptidase A2 domain-containing protein" evidence="2">
    <location>
        <begin position="19"/>
        <end position="314"/>
    </location>
</feature>
<evidence type="ECO:0000313" key="4">
    <source>
        <dbReference type="EMBL" id="KAF1015035.1"/>
    </source>
</evidence>
<dbReference type="Pfam" id="PF13650">
    <property type="entry name" value="Asp_protease_2"/>
    <property type="match status" value="2"/>
</dbReference>
<dbReference type="InterPro" id="IPR001995">
    <property type="entry name" value="Peptidase_A2_cat"/>
</dbReference>
<dbReference type="SUPFAM" id="SSF50630">
    <property type="entry name" value="Acid proteases"/>
    <property type="match status" value="1"/>
</dbReference>
<feature type="domain" description="Peptidase A2" evidence="3">
    <location>
        <begin position="198"/>
        <end position="292"/>
    </location>
</feature>
<keyword evidence="1" id="KW-0378">Hydrolase</keyword>
<evidence type="ECO:0000313" key="5">
    <source>
        <dbReference type="Proteomes" id="UP000487117"/>
    </source>
</evidence>